<dbReference type="GO" id="GO:0003676">
    <property type="term" value="F:nucleic acid binding"/>
    <property type="evidence" value="ECO:0007669"/>
    <property type="project" value="InterPro"/>
</dbReference>
<dbReference type="PANTHER" id="PTHR47649:SF1">
    <property type="entry name" value="RIBONUCLEASE D"/>
    <property type="match status" value="1"/>
</dbReference>
<dbReference type="SUPFAM" id="SSF53098">
    <property type="entry name" value="Ribonuclease H-like"/>
    <property type="match status" value="1"/>
</dbReference>
<keyword evidence="3" id="KW-1185">Reference proteome</keyword>
<evidence type="ECO:0000259" key="1">
    <source>
        <dbReference type="SMART" id="SM00474"/>
    </source>
</evidence>
<protein>
    <submittedName>
        <fullName evidence="2">Ribonuclease D</fullName>
    </submittedName>
</protein>
<dbReference type="GO" id="GO:0008408">
    <property type="term" value="F:3'-5' exonuclease activity"/>
    <property type="evidence" value="ECO:0007669"/>
    <property type="project" value="InterPro"/>
</dbReference>
<dbReference type="InterPro" id="IPR012337">
    <property type="entry name" value="RNaseH-like_sf"/>
</dbReference>
<dbReference type="Gene3D" id="3.30.420.10">
    <property type="entry name" value="Ribonuclease H-like superfamily/Ribonuclease H"/>
    <property type="match status" value="1"/>
</dbReference>
<reference evidence="2" key="1">
    <citation type="submission" date="2020-10" db="EMBL/GenBank/DDBJ databases">
        <title>Genome sequence of the unusual species of purple photosynthetic bacteria, Phaeovibrio sulfidiphilus DSM 23193, type strain.</title>
        <authorList>
            <person name="Kyndt J.A."/>
            <person name="Meyer T.E."/>
        </authorList>
    </citation>
    <scope>NUCLEOTIDE SEQUENCE</scope>
    <source>
        <strain evidence="2">DSM 23193</strain>
    </source>
</reference>
<dbReference type="PANTHER" id="PTHR47649">
    <property type="entry name" value="RIBONUCLEASE D"/>
    <property type="match status" value="1"/>
</dbReference>
<name>A0A8J6YMI1_9PROT</name>
<comment type="caution">
    <text evidence="2">The sequence shown here is derived from an EMBL/GenBank/DDBJ whole genome shotgun (WGS) entry which is preliminary data.</text>
</comment>
<gene>
    <name evidence="2" type="ORF">IHV25_02945</name>
</gene>
<dbReference type="InterPro" id="IPR051086">
    <property type="entry name" value="RNase_D-like"/>
</dbReference>
<dbReference type="Proteomes" id="UP000631034">
    <property type="component" value="Unassembled WGS sequence"/>
</dbReference>
<sequence>MNEPVLHLHKGDLPEGLSFPLGVAIDTETMGLNLHRDRLCVVQLSAGDGHAHIVQIVNGQDAPVLRELLANPAILKIMHFGRFDIASLYRWLGVMAQPVYCTKIASKLTRTSSPSHSLKTLCNDLLGIQLSKEQQTSDWGVPELSPEQVRYAANDVLFLHALKDHLDGLLAREGRTELATRCFSFLPTRAVLDIMGWDEPDLFSH</sequence>
<proteinExistence type="predicted"/>
<dbReference type="CDD" id="cd06142">
    <property type="entry name" value="RNaseD_exo"/>
    <property type="match status" value="1"/>
</dbReference>
<dbReference type="Pfam" id="PF01612">
    <property type="entry name" value="DNA_pol_A_exo1"/>
    <property type="match status" value="1"/>
</dbReference>
<dbReference type="InterPro" id="IPR036397">
    <property type="entry name" value="RNaseH_sf"/>
</dbReference>
<dbReference type="AlphaFoldDB" id="A0A8J6YMI1"/>
<dbReference type="RefSeq" id="WP_192533486.1">
    <property type="nucleotide sequence ID" value="NZ_JACZHT010000001.1"/>
</dbReference>
<feature type="domain" description="3'-5' exonuclease" evidence="1">
    <location>
        <begin position="4"/>
        <end position="171"/>
    </location>
</feature>
<organism evidence="2 3">
    <name type="scientific">Phaeovibrio sulfidiphilus</name>
    <dbReference type="NCBI Taxonomy" id="1220600"/>
    <lineage>
        <taxon>Bacteria</taxon>
        <taxon>Pseudomonadati</taxon>
        <taxon>Pseudomonadota</taxon>
        <taxon>Alphaproteobacteria</taxon>
        <taxon>Rhodospirillales</taxon>
        <taxon>Rhodospirillaceae</taxon>
        <taxon>Phaeovibrio</taxon>
    </lineage>
</organism>
<dbReference type="EMBL" id="JACZHT010000001">
    <property type="protein sequence ID" value="MBE1236609.1"/>
    <property type="molecule type" value="Genomic_DNA"/>
</dbReference>
<accession>A0A8J6YMI1</accession>
<dbReference type="GO" id="GO:0006139">
    <property type="term" value="P:nucleobase-containing compound metabolic process"/>
    <property type="evidence" value="ECO:0007669"/>
    <property type="project" value="InterPro"/>
</dbReference>
<dbReference type="SMART" id="SM00474">
    <property type="entry name" value="35EXOc"/>
    <property type="match status" value="1"/>
</dbReference>
<evidence type="ECO:0000313" key="3">
    <source>
        <dbReference type="Proteomes" id="UP000631034"/>
    </source>
</evidence>
<evidence type="ECO:0000313" key="2">
    <source>
        <dbReference type="EMBL" id="MBE1236609.1"/>
    </source>
</evidence>
<dbReference type="InterPro" id="IPR002562">
    <property type="entry name" value="3'-5'_exonuclease_dom"/>
</dbReference>